<dbReference type="InterPro" id="IPR001387">
    <property type="entry name" value="Cro/C1-type_HTH"/>
</dbReference>
<accession>A0ABS4T8X2</accession>
<evidence type="ECO:0000313" key="2">
    <source>
        <dbReference type="EMBL" id="MBP2320883.1"/>
    </source>
</evidence>
<gene>
    <name evidence="2" type="ORF">JOF56_001268</name>
</gene>
<dbReference type="InterPro" id="IPR010982">
    <property type="entry name" value="Lambda_DNA-bd_dom_sf"/>
</dbReference>
<proteinExistence type="predicted"/>
<feature type="domain" description="HTH cro/C1-type" evidence="1">
    <location>
        <begin position="25"/>
        <end position="55"/>
    </location>
</feature>
<dbReference type="Pfam" id="PF19054">
    <property type="entry name" value="DUF5753"/>
    <property type="match status" value="1"/>
</dbReference>
<evidence type="ECO:0000259" key="1">
    <source>
        <dbReference type="PROSITE" id="PS50943"/>
    </source>
</evidence>
<keyword evidence="3" id="KW-1185">Reference proteome</keyword>
<dbReference type="EMBL" id="JAGINW010000001">
    <property type="protein sequence ID" value="MBP2320883.1"/>
    <property type="molecule type" value="Genomic_DNA"/>
</dbReference>
<name>A0ABS4T8X2_9PSEU</name>
<dbReference type="SUPFAM" id="SSF47413">
    <property type="entry name" value="lambda repressor-like DNA-binding domains"/>
    <property type="match status" value="1"/>
</dbReference>
<dbReference type="RefSeq" id="WP_209635409.1">
    <property type="nucleotide sequence ID" value="NZ_JAGINW010000001.1"/>
</dbReference>
<dbReference type="Pfam" id="PF13560">
    <property type="entry name" value="HTH_31"/>
    <property type="match status" value="1"/>
</dbReference>
<sequence>MPRDSAAQPPMLSPTVGRRWLAQEIRRLREAAGLTQSDLAKRLRCNATKIVHIETMRNPMNGPDLEVLLPFLGVPDERVDWYLQVCDLSKQKGWWDGNQAIPGWFSLYVGLEWGAREVLSWDMGYVPGLLQSKTYIEEMLRYTGSDEAVLSKVDARLRRQEALHRKTDPLRVHAIIDEAVLRRVIGDVQTMRVQLRHLAALTELPNVTVQVMPFANSGHRGSLGSFRWLGFPQKGDPGAVYLENQNGGLFLEKPEELSLFLKDFADLAAQAITPEDSFTFIAKRAKDFR</sequence>
<dbReference type="InterPro" id="IPR043917">
    <property type="entry name" value="DUF5753"/>
</dbReference>
<dbReference type="Gene3D" id="1.10.260.40">
    <property type="entry name" value="lambda repressor-like DNA-binding domains"/>
    <property type="match status" value="1"/>
</dbReference>
<protein>
    <submittedName>
        <fullName evidence="2">Transcriptional regulator with XRE-family HTH domain</fullName>
    </submittedName>
</protein>
<comment type="caution">
    <text evidence="2">The sequence shown here is derived from an EMBL/GenBank/DDBJ whole genome shotgun (WGS) entry which is preliminary data.</text>
</comment>
<dbReference type="CDD" id="cd00093">
    <property type="entry name" value="HTH_XRE"/>
    <property type="match status" value="1"/>
</dbReference>
<reference evidence="2 3" key="1">
    <citation type="submission" date="2021-03" db="EMBL/GenBank/DDBJ databases">
        <title>Sequencing the genomes of 1000 actinobacteria strains.</title>
        <authorList>
            <person name="Klenk H.-P."/>
        </authorList>
    </citation>
    <scope>NUCLEOTIDE SEQUENCE [LARGE SCALE GENOMIC DNA]</scope>
    <source>
        <strain evidence="2 3">DSM 46670</strain>
    </source>
</reference>
<evidence type="ECO:0000313" key="3">
    <source>
        <dbReference type="Proteomes" id="UP001519332"/>
    </source>
</evidence>
<dbReference type="SMART" id="SM00530">
    <property type="entry name" value="HTH_XRE"/>
    <property type="match status" value="1"/>
</dbReference>
<dbReference type="PROSITE" id="PS50943">
    <property type="entry name" value="HTH_CROC1"/>
    <property type="match status" value="1"/>
</dbReference>
<dbReference type="Proteomes" id="UP001519332">
    <property type="component" value="Unassembled WGS sequence"/>
</dbReference>
<organism evidence="2 3">
    <name type="scientific">Kibdelosporangium banguiense</name>
    <dbReference type="NCBI Taxonomy" id="1365924"/>
    <lineage>
        <taxon>Bacteria</taxon>
        <taxon>Bacillati</taxon>
        <taxon>Actinomycetota</taxon>
        <taxon>Actinomycetes</taxon>
        <taxon>Pseudonocardiales</taxon>
        <taxon>Pseudonocardiaceae</taxon>
        <taxon>Kibdelosporangium</taxon>
    </lineage>
</organism>